<dbReference type="EMBL" id="QWZP01000009">
    <property type="protein sequence ID" value="RIU85672.1"/>
    <property type="molecule type" value="Genomic_DNA"/>
</dbReference>
<feature type="region of interest" description="Disordered" evidence="6">
    <location>
        <begin position="45"/>
        <end position="76"/>
    </location>
</feature>
<reference evidence="7 9" key="3">
    <citation type="submission" date="2018-10" db="EMBL/GenBank/DDBJ databases">
        <title>Draft genome sequence of Candidatus Sulcia muelleri from Kolla paulula, a vector of Xylella fastidiosa causing Pierces disease of grapevine in Taiwan.</title>
        <authorList>
            <person name="Shih H.-T."/>
        </authorList>
    </citation>
    <scope>NUCLEOTIDE SEQUENCE [LARGE SCALE GENOMIC DNA]</scope>
    <source>
        <strain evidence="7 9">KPTW1</strain>
    </source>
</reference>
<comment type="caution">
    <text evidence="7">The sequence shown here is derived from an EMBL/GenBank/DDBJ whole genome shotgun (WGS) entry which is preliminary data.</text>
</comment>
<proteinExistence type="inferred from homology"/>
<dbReference type="SUPFAM" id="SSF52166">
    <property type="entry name" value="Ribosomal protein L4"/>
    <property type="match status" value="1"/>
</dbReference>
<evidence type="ECO:0000256" key="2">
    <source>
        <dbReference type="ARBA" id="ARBA00022980"/>
    </source>
</evidence>
<feature type="compositionally biased region" description="Polar residues" evidence="6">
    <location>
        <begin position="56"/>
        <end position="69"/>
    </location>
</feature>
<dbReference type="InterPro" id="IPR002136">
    <property type="entry name" value="Ribosomal_uL4"/>
</dbReference>
<dbReference type="NCBIfam" id="TIGR03953">
    <property type="entry name" value="rplD_bact"/>
    <property type="match status" value="1"/>
</dbReference>
<dbReference type="GO" id="GO:0006412">
    <property type="term" value="P:translation"/>
    <property type="evidence" value="ECO:0007669"/>
    <property type="project" value="InterPro"/>
</dbReference>
<dbReference type="Proteomes" id="UP000265496">
    <property type="component" value="Unassembled WGS sequence"/>
</dbReference>
<evidence type="ECO:0000256" key="3">
    <source>
        <dbReference type="ARBA" id="ARBA00023274"/>
    </source>
</evidence>
<evidence type="ECO:0000256" key="5">
    <source>
        <dbReference type="ARBA" id="ARBA00035462"/>
    </source>
</evidence>
<protein>
    <recommendedName>
        <fullName evidence="4">Large ribosomal subunit protein uL4</fullName>
    </recommendedName>
    <alternativeName>
        <fullName evidence="5">50S ribosomal protein L4</fullName>
    </alternativeName>
</protein>
<organism evidence="7 9">
    <name type="scientific">Candidatus Karelsulcia muelleri</name>
    <dbReference type="NCBI Taxonomy" id="336810"/>
    <lineage>
        <taxon>Bacteria</taxon>
        <taxon>Pseudomonadati</taxon>
        <taxon>Bacteroidota</taxon>
        <taxon>Flavobacteriia</taxon>
        <taxon>Flavobacteriales</taxon>
        <taxon>Candidatus Karelsulcia</taxon>
    </lineage>
</organism>
<gene>
    <name evidence="7" type="primary">rplD</name>
    <name evidence="8" type="ORF">D2A33_01120</name>
    <name evidence="7" type="ORF">D2A33_01160</name>
</gene>
<dbReference type="PANTHER" id="PTHR10746:SF6">
    <property type="entry name" value="LARGE RIBOSOMAL SUBUNIT PROTEIN UL4M"/>
    <property type="match status" value="1"/>
</dbReference>
<evidence type="ECO:0000313" key="9">
    <source>
        <dbReference type="Proteomes" id="UP000265496"/>
    </source>
</evidence>
<name>A0A3A1MKZ5_9FLAO</name>
<accession>A0A3A1MKZ5</accession>
<dbReference type="GO" id="GO:1990904">
    <property type="term" value="C:ribonucleoprotein complex"/>
    <property type="evidence" value="ECO:0007669"/>
    <property type="project" value="UniProtKB-KW"/>
</dbReference>
<reference evidence="9" key="1">
    <citation type="submission" date="2018-08" db="EMBL/GenBank/DDBJ databases">
        <authorList>
            <person name="Dai Z."/>
        </authorList>
    </citation>
    <scope>NUCLEOTIDE SEQUENCE [LARGE SCALE GENOMIC DNA]</scope>
    <source>
        <strain evidence="9">KPTW1</strain>
    </source>
</reference>
<sequence length="205" mass="24006">MKITIFNNSGIETGRYLKVNNFFIKKENNNILFLEIKRYLSAQRQGTNKSKERSEITGSTKKIQRQKGSGNARKGDIKNPIFRSGGRIFGPKPRNFNIKINKKSKFLAKKTILNFKLRTNKIKVIEDFKFNIFKTKLVFKILNRLNFNLKKSLIIYNKINDIFFSSSRNLKFPNFLSINELNSYELANSDYLVFFESAIKKILKL</sequence>
<evidence type="ECO:0000313" key="8">
    <source>
        <dbReference type="EMBL" id="RIU86038.1"/>
    </source>
</evidence>
<dbReference type="Pfam" id="PF00573">
    <property type="entry name" value="Ribosomal_L4"/>
    <property type="match status" value="1"/>
</dbReference>
<comment type="similarity">
    <text evidence="1">Belongs to the universal ribosomal protein uL4 family.</text>
</comment>
<dbReference type="InterPro" id="IPR023574">
    <property type="entry name" value="Ribosomal_uL4_dom_sf"/>
</dbReference>
<keyword evidence="3" id="KW-0687">Ribonucleoprotein</keyword>
<evidence type="ECO:0000256" key="1">
    <source>
        <dbReference type="ARBA" id="ARBA00010528"/>
    </source>
</evidence>
<evidence type="ECO:0000256" key="4">
    <source>
        <dbReference type="ARBA" id="ARBA00035244"/>
    </source>
</evidence>
<keyword evidence="2 7" id="KW-0689">Ribosomal protein</keyword>
<evidence type="ECO:0000313" key="7">
    <source>
        <dbReference type="EMBL" id="RIU85672.1"/>
    </source>
</evidence>
<dbReference type="RefSeq" id="WP_158366165.1">
    <property type="nucleotide sequence ID" value="NZ_QWZP01000008.1"/>
</dbReference>
<dbReference type="GO" id="GO:0003735">
    <property type="term" value="F:structural constituent of ribosome"/>
    <property type="evidence" value="ECO:0007669"/>
    <property type="project" value="InterPro"/>
</dbReference>
<dbReference type="Gene3D" id="3.40.1370.10">
    <property type="match status" value="1"/>
</dbReference>
<dbReference type="EMBL" id="QWZP01000008">
    <property type="protein sequence ID" value="RIU86038.1"/>
    <property type="molecule type" value="Genomic_DNA"/>
</dbReference>
<reference evidence="7" key="2">
    <citation type="submission" date="2018-08" db="EMBL/GenBank/DDBJ databases">
        <authorList>
            <person name="Ferrada E.E."/>
            <person name="Latorre B.A."/>
        </authorList>
    </citation>
    <scope>NUCLEOTIDE SEQUENCE</scope>
    <source>
        <strain evidence="7">KPTW1</strain>
    </source>
</reference>
<dbReference type="GO" id="GO:0005840">
    <property type="term" value="C:ribosome"/>
    <property type="evidence" value="ECO:0007669"/>
    <property type="project" value="UniProtKB-KW"/>
</dbReference>
<dbReference type="AlphaFoldDB" id="A0A3A1MKZ5"/>
<dbReference type="InterPro" id="IPR013005">
    <property type="entry name" value="Ribosomal_uL4-like"/>
</dbReference>
<evidence type="ECO:0000256" key="6">
    <source>
        <dbReference type="SAM" id="MobiDB-lite"/>
    </source>
</evidence>
<dbReference type="PANTHER" id="PTHR10746">
    <property type="entry name" value="50S RIBOSOMAL PROTEIN L4"/>
    <property type="match status" value="1"/>
</dbReference>